<dbReference type="Pfam" id="PF14701">
    <property type="entry name" value="hDGE_amylase"/>
    <property type="match status" value="1"/>
</dbReference>
<proteinExistence type="predicted"/>
<dbReference type="Gene3D" id="3.20.20.80">
    <property type="entry name" value="Glycosidases"/>
    <property type="match status" value="1"/>
</dbReference>
<dbReference type="PANTHER" id="PTHR47786:SF2">
    <property type="entry name" value="GLYCOSYL HYDROLASE FAMILY 13 CATALYTIC DOMAIN-CONTAINING PROTEIN"/>
    <property type="match status" value="1"/>
</dbReference>
<dbReference type="InterPro" id="IPR032792">
    <property type="entry name" value="AGL_glucanoTrfase"/>
</dbReference>
<name>A0A450WHI8_9GAMM</name>
<gene>
    <name evidence="2" type="ORF">BECKLPF1236B_GA0070989_109515</name>
</gene>
<dbReference type="InterPro" id="IPR006047">
    <property type="entry name" value="GH13_cat_dom"/>
</dbReference>
<sequence>MRIYNLFPLLAGKFTDWSVHLNRAHEMGFDWIFVNPIQKTGRSGSLYSIADYFQLNPSLVDPKSKKSPEEQVKETAAVAEKKGLHLMVDLVINHCAEDSNITREHPEWFAHEHDGSIAHPFCMEDGGHKVVWHDLARFDHQHTSDPNGLYEYCRRIVQYLVGLGFKGFRCDAAYQIPGYFWSRLIDDIKKETPDVVFAAETLGCTADQTKSTAQAGFDYVFNSSKWWDFGSPWLLEQYHLVRESAPSISFPESHDTQRLFQETNGNWDAMKQRYMFSALFSSGVMMPMGFEFGFRKPLHVVETRPEDWEETDVDFRDFIRKVNALKAEHSIFQEDCPTTVIGYDNPGILLMWKASTKSSGEGLIILNKDPWNRQHFYVDNLKQYVQAGQPLSDVSPEDPMEFLPEPFSYELRPGECRALVTERAS</sequence>
<protein>
    <submittedName>
        <fullName evidence="2">Starch synthase (Maltosyl-transferring)</fullName>
    </submittedName>
</protein>
<dbReference type="AlphaFoldDB" id="A0A450WHI8"/>
<dbReference type="SMART" id="SM00642">
    <property type="entry name" value="Aamy"/>
    <property type="match status" value="1"/>
</dbReference>
<feature type="domain" description="Glycosyl hydrolase family 13 catalytic" evidence="1">
    <location>
        <begin position="12"/>
        <end position="326"/>
    </location>
</feature>
<dbReference type="EMBL" id="CAADFK010000095">
    <property type="protein sequence ID" value="VFK16452.1"/>
    <property type="molecule type" value="Genomic_DNA"/>
</dbReference>
<dbReference type="PANTHER" id="PTHR47786">
    <property type="entry name" value="ALPHA-1,4-GLUCAN:MALTOSE-1-PHOSPHATE MALTOSYLTRANSFERASE"/>
    <property type="match status" value="1"/>
</dbReference>
<dbReference type="SUPFAM" id="SSF51445">
    <property type="entry name" value="(Trans)glycosidases"/>
    <property type="match status" value="1"/>
</dbReference>
<dbReference type="GO" id="GO:0005975">
    <property type="term" value="P:carbohydrate metabolic process"/>
    <property type="evidence" value="ECO:0007669"/>
    <property type="project" value="InterPro"/>
</dbReference>
<evidence type="ECO:0000313" key="2">
    <source>
        <dbReference type="EMBL" id="VFK16452.1"/>
    </source>
</evidence>
<accession>A0A450WHI8</accession>
<evidence type="ECO:0000259" key="1">
    <source>
        <dbReference type="SMART" id="SM00642"/>
    </source>
</evidence>
<dbReference type="InterPro" id="IPR017853">
    <property type="entry name" value="GH"/>
</dbReference>
<organism evidence="2">
    <name type="scientific">Candidatus Kentrum sp. LPFa</name>
    <dbReference type="NCBI Taxonomy" id="2126335"/>
    <lineage>
        <taxon>Bacteria</taxon>
        <taxon>Pseudomonadati</taxon>
        <taxon>Pseudomonadota</taxon>
        <taxon>Gammaproteobacteria</taxon>
        <taxon>Candidatus Kentrum</taxon>
    </lineage>
</organism>
<reference evidence="2" key="1">
    <citation type="submission" date="2019-02" db="EMBL/GenBank/DDBJ databases">
        <authorList>
            <person name="Gruber-Vodicka R. H."/>
            <person name="Seah K. B. B."/>
        </authorList>
    </citation>
    <scope>NUCLEOTIDE SEQUENCE</scope>
    <source>
        <strain evidence="2">BECK_S313</strain>
    </source>
</reference>